<organism evidence="8 9">
    <name type="scientific">Geodia barretti</name>
    <name type="common">Barrett's horny sponge</name>
    <dbReference type="NCBI Taxonomy" id="519541"/>
    <lineage>
        <taxon>Eukaryota</taxon>
        <taxon>Metazoa</taxon>
        <taxon>Porifera</taxon>
        <taxon>Demospongiae</taxon>
        <taxon>Heteroscleromorpha</taxon>
        <taxon>Tetractinellida</taxon>
        <taxon>Astrophorina</taxon>
        <taxon>Geodiidae</taxon>
        <taxon>Geodia</taxon>
    </lineage>
</organism>
<feature type="domain" description="Pseudouridine synthase I TruA alpha/beta" evidence="7">
    <location>
        <begin position="144"/>
        <end position="246"/>
    </location>
</feature>
<dbReference type="InterPro" id="IPR020095">
    <property type="entry name" value="PsdUridine_synth_TruA_C"/>
</dbReference>
<keyword evidence="3 6" id="KW-0413">Isomerase</keyword>
<dbReference type="AlphaFoldDB" id="A0AA35R0Z6"/>
<dbReference type="EC" id="5.4.99.12" evidence="6"/>
<gene>
    <name evidence="8" type="ORF">GBAR_LOCUS2506</name>
</gene>
<comment type="catalytic activity">
    <reaction evidence="6">
        <text>uridine(38/39/40) in tRNA = pseudouridine(38/39/40) in tRNA</text>
        <dbReference type="Rhea" id="RHEA:22376"/>
        <dbReference type="Rhea" id="RHEA-COMP:10085"/>
        <dbReference type="Rhea" id="RHEA-COMP:10087"/>
        <dbReference type="ChEBI" id="CHEBI:65314"/>
        <dbReference type="ChEBI" id="CHEBI:65315"/>
        <dbReference type="EC" id="5.4.99.12"/>
    </reaction>
</comment>
<feature type="binding site" evidence="5">
    <location>
        <position position="110"/>
    </location>
    <ligand>
        <name>substrate</name>
    </ligand>
</feature>
<evidence type="ECO:0000256" key="1">
    <source>
        <dbReference type="ARBA" id="ARBA00009375"/>
    </source>
</evidence>
<comment type="caution">
    <text evidence="8">The sequence shown here is derived from an EMBL/GenBank/DDBJ whole genome shotgun (WGS) entry which is preliminary data.</text>
</comment>
<dbReference type="PIRSF" id="PIRSF001430">
    <property type="entry name" value="tRNA_psdUrid_synth"/>
    <property type="match status" value="1"/>
</dbReference>
<keyword evidence="2 6" id="KW-0819">tRNA processing</keyword>
<keyword evidence="9" id="KW-1185">Reference proteome</keyword>
<evidence type="ECO:0000256" key="4">
    <source>
        <dbReference type="PIRSR" id="PIRSR001430-1"/>
    </source>
</evidence>
<dbReference type="GO" id="GO:0031119">
    <property type="term" value="P:tRNA pseudouridine synthesis"/>
    <property type="evidence" value="ECO:0007669"/>
    <property type="project" value="TreeGrafter"/>
</dbReference>
<dbReference type="PANTHER" id="PTHR11142">
    <property type="entry name" value="PSEUDOURIDYLATE SYNTHASE"/>
    <property type="match status" value="1"/>
</dbReference>
<dbReference type="Gene3D" id="3.30.70.660">
    <property type="entry name" value="Pseudouridine synthase I, catalytic domain, C-terminal subdomain"/>
    <property type="match status" value="1"/>
</dbReference>
<evidence type="ECO:0000256" key="5">
    <source>
        <dbReference type="PIRSR" id="PIRSR001430-2"/>
    </source>
</evidence>
<dbReference type="GO" id="GO:0160147">
    <property type="term" value="F:tRNA pseudouridine(38-40) synthase activity"/>
    <property type="evidence" value="ECO:0007669"/>
    <property type="project" value="UniProtKB-EC"/>
</dbReference>
<dbReference type="Gene3D" id="3.30.70.580">
    <property type="entry name" value="Pseudouridine synthase I, catalytic domain, N-terminal subdomain"/>
    <property type="match status" value="1"/>
</dbReference>
<feature type="domain" description="Pseudouridine synthase I TruA alpha/beta" evidence="7">
    <location>
        <begin position="6"/>
        <end position="101"/>
    </location>
</feature>
<dbReference type="EMBL" id="CASHTH010000353">
    <property type="protein sequence ID" value="CAI7998702.1"/>
    <property type="molecule type" value="Genomic_DNA"/>
</dbReference>
<dbReference type="GO" id="GO:0003723">
    <property type="term" value="F:RNA binding"/>
    <property type="evidence" value="ECO:0007669"/>
    <property type="project" value="InterPro"/>
</dbReference>
<evidence type="ECO:0000313" key="8">
    <source>
        <dbReference type="EMBL" id="CAI7998702.1"/>
    </source>
</evidence>
<dbReference type="InterPro" id="IPR020094">
    <property type="entry name" value="TruA/RsuA/RluB/E/F_N"/>
</dbReference>
<dbReference type="CDD" id="cd02570">
    <property type="entry name" value="PseudoU_synth_EcTruA"/>
    <property type="match status" value="1"/>
</dbReference>
<evidence type="ECO:0000256" key="3">
    <source>
        <dbReference type="ARBA" id="ARBA00023235"/>
    </source>
</evidence>
<dbReference type="InterPro" id="IPR020097">
    <property type="entry name" value="PsdUridine_synth_TruA_a/b_dom"/>
</dbReference>
<dbReference type="InterPro" id="IPR020103">
    <property type="entry name" value="PsdUridine_synth_cat_dom_sf"/>
</dbReference>
<dbReference type="Proteomes" id="UP001174909">
    <property type="component" value="Unassembled WGS sequence"/>
</dbReference>
<evidence type="ECO:0000256" key="6">
    <source>
        <dbReference type="RuleBase" id="RU003792"/>
    </source>
</evidence>
<dbReference type="Pfam" id="PF01416">
    <property type="entry name" value="PseudoU_synth_1"/>
    <property type="match status" value="2"/>
</dbReference>
<feature type="active site" description="Nucleophile" evidence="4">
    <location>
        <position position="52"/>
    </location>
</feature>
<dbReference type="InterPro" id="IPR001406">
    <property type="entry name" value="PsdUridine_synth_TruA"/>
</dbReference>
<proteinExistence type="inferred from homology"/>
<dbReference type="PANTHER" id="PTHR11142:SF0">
    <property type="entry name" value="TRNA PSEUDOURIDINE SYNTHASE-LIKE 1"/>
    <property type="match status" value="1"/>
</dbReference>
<evidence type="ECO:0000259" key="7">
    <source>
        <dbReference type="Pfam" id="PF01416"/>
    </source>
</evidence>
<reference evidence="8" key="1">
    <citation type="submission" date="2023-03" db="EMBL/GenBank/DDBJ databases">
        <authorList>
            <person name="Steffen K."/>
            <person name="Cardenas P."/>
        </authorList>
    </citation>
    <scope>NUCLEOTIDE SEQUENCE</scope>
</reference>
<sequence length="256" mass="28124">MRLALIVEYDGTDFSGSQFQLNARTVQGVLEDAATTIFGSQTGRIRMASRTDAGVHAVGQVASLDAVTEMSHGEIRNAMNGNLSEDVCVRLARSVPADFDPRRAAIAREYRYVINDGPVPTPTRRRHEYHVHRPLDDVAMADCAQAFIGVHDFTSFAAASIDGGSNVRDVETANIRRTDDGRIVFDIRANAFVRQQIRRMVATLVAVGSGSRTKEWVASLVATPRRDGATQNAPPQGLTLQRVVYEINFEREPPLD</sequence>
<evidence type="ECO:0000256" key="2">
    <source>
        <dbReference type="ARBA" id="ARBA00022694"/>
    </source>
</evidence>
<evidence type="ECO:0000313" key="9">
    <source>
        <dbReference type="Proteomes" id="UP001174909"/>
    </source>
</evidence>
<dbReference type="NCBIfam" id="TIGR00071">
    <property type="entry name" value="hisT_truA"/>
    <property type="match status" value="1"/>
</dbReference>
<dbReference type="SUPFAM" id="SSF55120">
    <property type="entry name" value="Pseudouridine synthase"/>
    <property type="match status" value="1"/>
</dbReference>
<name>A0AA35R0Z6_GEOBA</name>
<accession>A0AA35R0Z6</accession>
<dbReference type="HAMAP" id="MF_00171">
    <property type="entry name" value="TruA"/>
    <property type="match status" value="1"/>
</dbReference>
<comment type="similarity">
    <text evidence="1 6">Belongs to the tRNA pseudouridine synthase TruA family.</text>
</comment>
<protein>
    <recommendedName>
        <fullName evidence="6">tRNA pseudouridine synthase</fullName>
        <ecNumber evidence="6">5.4.99.12</ecNumber>
    </recommendedName>
</protein>